<protein>
    <submittedName>
        <fullName evidence="2">Uncharacterized protein</fullName>
    </submittedName>
</protein>
<dbReference type="KEGG" id="acan:ACA1_199520"/>
<feature type="compositionally biased region" description="Low complexity" evidence="1">
    <location>
        <begin position="441"/>
        <end position="451"/>
    </location>
</feature>
<evidence type="ECO:0000313" key="2">
    <source>
        <dbReference type="EMBL" id="ELR19669.1"/>
    </source>
</evidence>
<feature type="compositionally biased region" description="Basic residues" evidence="1">
    <location>
        <begin position="101"/>
        <end position="125"/>
    </location>
</feature>
<evidence type="ECO:0000256" key="1">
    <source>
        <dbReference type="SAM" id="MobiDB-lite"/>
    </source>
</evidence>
<sequence>ESRCFHERCNAWWPWHASWRSTRLEDQDFHGGSSSPHPENCGRAAGMRDRGLEHGRCQPSAPHLAGCAIRGQRIPVRQDERGVLPPDRQQDVQPQTQEGRARRRPRQGGRQRRCTAAARRAHRSAHCTQPAAGGDRGPGWSGTHATRRPVDGHAWRPAGRWAWRRHGQPAWRHGRGTRRSAGQRWRASQAAGDAGWCGGAHGHEARRRSGQPGASPRSHDTAAAATNAAAAATPSTAAATTATDATAAAAPAAADAAAADPATTAGTTAATTAAAATNAANSTAAATAAATPTAATPTAAAAAAPTTIAAAAAPQQQQKQQHLQQQQLQDKSELERAYWDKVKLMQNYIRPMSTMLRQIERLLENYAGDKAKQENLKAINKKMVCIYKLLHQQTSQPPNLQQSLEVLDAAERQIKHWLQQLQIKDAKPAQPQQPQQPPQPQQNAVAQPQQPGASWNPQQAAWQQQQQQQQMHPGQTQSPPAMHPQVAAGFALGPGGPGQAKPLSPAVRTTPSPPSITTPPAGVAKQPLPHATAESSAAPSAAAPLPPMAKPQKSTFQRFVETVKAMDSASPQVLQQAAHAFSTSLEHVTRGSCPASLFEANLPDVAEDAASGPFWFLEDGDAKLQRAAKRRRVQGGGSEKSEFPVLLTSHE</sequence>
<feature type="compositionally biased region" description="Low complexity" evidence="1">
    <location>
        <begin position="458"/>
        <end position="470"/>
    </location>
</feature>
<accession>L8H2F8</accession>
<feature type="compositionally biased region" description="Basic and acidic residues" evidence="1">
    <location>
        <begin position="46"/>
        <end position="56"/>
    </location>
</feature>
<feature type="compositionally biased region" description="Basic residues" evidence="1">
    <location>
        <begin position="166"/>
        <end position="178"/>
    </location>
</feature>
<dbReference type="Proteomes" id="UP000011083">
    <property type="component" value="Unassembled WGS sequence"/>
</dbReference>
<feature type="region of interest" description="Disordered" evidence="1">
    <location>
        <begin position="628"/>
        <end position="651"/>
    </location>
</feature>
<feature type="compositionally biased region" description="Low complexity" evidence="1">
    <location>
        <begin position="529"/>
        <end position="543"/>
    </location>
</feature>
<feature type="region of interest" description="Disordered" evidence="1">
    <location>
        <begin position="426"/>
        <end position="550"/>
    </location>
</feature>
<feature type="region of interest" description="Disordered" evidence="1">
    <location>
        <begin position="166"/>
        <end position="229"/>
    </location>
</feature>
<keyword evidence="3" id="KW-1185">Reference proteome</keyword>
<organism evidence="2 3">
    <name type="scientific">Acanthamoeba castellanii (strain ATCC 30010 / Neff)</name>
    <dbReference type="NCBI Taxonomy" id="1257118"/>
    <lineage>
        <taxon>Eukaryota</taxon>
        <taxon>Amoebozoa</taxon>
        <taxon>Discosea</taxon>
        <taxon>Longamoebia</taxon>
        <taxon>Centramoebida</taxon>
        <taxon>Acanthamoebidae</taxon>
        <taxon>Acanthamoeba</taxon>
    </lineage>
</organism>
<feature type="region of interest" description="Disordered" evidence="1">
    <location>
        <begin position="26"/>
        <end position="58"/>
    </location>
</feature>
<dbReference type="AlphaFoldDB" id="L8H2F8"/>
<feature type="region of interest" description="Disordered" evidence="1">
    <location>
        <begin position="80"/>
        <end position="153"/>
    </location>
</feature>
<dbReference type="VEuPathDB" id="AmoebaDB:ACA1_199520"/>
<dbReference type="GeneID" id="14920495"/>
<gene>
    <name evidence="2" type="ORF">ACA1_199520</name>
</gene>
<evidence type="ECO:0000313" key="3">
    <source>
        <dbReference type="Proteomes" id="UP000011083"/>
    </source>
</evidence>
<feature type="non-terminal residue" evidence="2">
    <location>
        <position position="1"/>
    </location>
</feature>
<name>L8H2F8_ACACF</name>
<dbReference type="EMBL" id="KB007932">
    <property type="protein sequence ID" value="ELR19669.1"/>
    <property type="molecule type" value="Genomic_DNA"/>
</dbReference>
<reference evidence="2 3" key="1">
    <citation type="journal article" date="2013" name="Genome Biol.">
        <title>Genome of Acanthamoeba castellanii highlights extensive lateral gene transfer and early evolution of tyrosine kinase signaling.</title>
        <authorList>
            <person name="Clarke M."/>
            <person name="Lohan A.J."/>
            <person name="Liu B."/>
            <person name="Lagkouvardos I."/>
            <person name="Roy S."/>
            <person name="Zafar N."/>
            <person name="Bertelli C."/>
            <person name="Schilde C."/>
            <person name="Kianianmomeni A."/>
            <person name="Burglin T.R."/>
            <person name="Frech C."/>
            <person name="Turcotte B."/>
            <person name="Kopec K.O."/>
            <person name="Synnott J.M."/>
            <person name="Choo C."/>
            <person name="Paponov I."/>
            <person name="Finkler A."/>
            <person name="Soon Heng Tan C."/>
            <person name="Hutchins A.P."/>
            <person name="Weinmeier T."/>
            <person name="Rattei T."/>
            <person name="Chu J.S."/>
            <person name="Gimenez G."/>
            <person name="Irimia M."/>
            <person name="Rigden D.J."/>
            <person name="Fitzpatrick D.A."/>
            <person name="Lorenzo-Morales J."/>
            <person name="Bateman A."/>
            <person name="Chiu C.H."/>
            <person name="Tang P."/>
            <person name="Hegemann P."/>
            <person name="Fromm H."/>
            <person name="Raoult D."/>
            <person name="Greub G."/>
            <person name="Miranda-Saavedra D."/>
            <person name="Chen N."/>
            <person name="Nash P."/>
            <person name="Ginger M.L."/>
            <person name="Horn M."/>
            <person name="Schaap P."/>
            <person name="Caler L."/>
            <person name="Loftus B."/>
        </authorList>
    </citation>
    <scope>NUCLEOTIDE SEQUENCE [LARGE SCALE GENOMIC DNA]</scope>
    <source>
        <strain evidence="2 3">Neff</strain>
    </source>
</reference>
<dbReference type="RefSeq" id="XP_004341761.1">
    <property type="nucleotide sequence ID" value="XM_004341713.1"/>
</dbReference>
<proteinExistence type="predicted"/>